<dbReference type="Pfam" id="PF00486">
    <property type="entry name" value="Trans_reg_C"/>
    <property type="match status" value="1"/>
</dbReference>
<protein>
    <submittedName>
        <fullName evidence="10">Response regulator transcription factor</fullName>
    </submittedName>
</protein>
<dbReference type="InterPro" id="IPR001867">
    <property type="entry name" value="OmpR/PhoB-type_DNA-bd"/>
</dbReference>
<dbReference type="InterPro" id="IPR016032">
    <property type="entry name" value="Sig_transdc_resp-reg_C-effctor"/>
</dbReference>
<evidence type="ECO:0000256" key="2">
    <source>
        <dbReference type="ARBA" id="ARBA00023012"/>
    </source>
</evidence>
<dbReference type="InterPro" id="IPR039420">
    <property type="entry name" value="WalR-like"/>
</dbReference>
<keyword evidence="11" id="KW-1185">Reference proteome</keyword>
<feature type="domain" description="OmpR/PhoB-type" evidence="9">
    <location>
        <begin position="159"/>
        <end position="256"/>
    </location>
</feature>
<evidence type="ECO:0000313" key="10">
    <source>
        <dbReference type="EMBL" id="QYL20242.1"/>
    </source>
</evidence>
<geneLocation type="plasmid" evidence="10 11">
    <name>unnamed2</name>
</geneLocation>
<keyword evidence="2" id="KW-0902">Two-component regulatory system</keyword>
<dbReference type="PANTHER" id="PTHR48111:SF1">
    <property type="entry name" value="TWO-COMPONENT RESPONSE REGULATOR ORR33"/>
    <property type="match status" value="1"/>
</dbReference>
<accession>A0ABX8VRA3</accession>
<dbReference type="EMBL" id="CP080335">
    <property type="protein sequence ID" value="QYL20242.1"/>
    <property type="molecule type" value="Genomic_DNA"/>
</dbReference>
<evidence type="ECO:0000256" key="6">
    <source>
        <dbReference type="PROSITE-ProRule" id="PRU00169"/>
    </source>
</evidence>
<dbReference type="InterPro" id="IPR001789">
    <property type="entry name" value="Sig_transdc_resp-reg_receiver"/>
</dbReference>
<comment type="caution">
    <text evidence="6">Lacks conserved residue(s) required for the propagation of feature annotation.</text>
</comment>
<evidence type="ECO:0000256" key="4">
    <source>
        <dbReference type="ARBA" id="ARBA00023125"/>
    </source>
</evidence>
<keyword evidence="10" id="KW-0614">Plasmid</keyword>
<evidence type="ECO:0000259" key="9">
    <source>
        <dbReference type="PROSITE" id="PS51755"/>
    </source>
</evidence>
<organism evidence="10 11">
    <name type="scientific">Mycolicibacterium pallens</name>
    <dbReference type="NCBI Taxonomy" id="370524"/>
    <lineage>
        <taxon>Bacteria</taxon>
        <taxon>Bacillati</taxon>
        <taxon>Actinomycetota</taxon>
        <taxon>Actinomycetes</taxon>
        <taxon>Mycobacteriales</taxon>
        <taxon>Mycobacteriaceae</taxon>
        <taxon>Mycolicibacterium</taxon>
    </lineage>
</organism>
<dbReference type="SUPFAM" id="SSF52172">
    <property type="entry name" value="CheY-like"/>
    <property type="match status" value="1"/>
</dbReference>
<keyword evidence="1" id="KW-0597">Phosphoprotein</keyword>
<dbReference type="InterPro" id="IPR011006">
    <property type="entry name" value="CheY-like_superfamily"/>
</dbReference>
<reference evidence="10 11" key="1">
    <citation type="submission" date="2021-07" db="EMBL/GenBank/DDBJ databases">
        <title>Whole genome sequencing of non-tuberculosis mycobacteria type-strains.</title>
        <authorList>
            <person name="Igarashi Y."/>
            <person name="Osugi A."/>
            <person name="Mitarai S."/>
        </authorList>
    </citation>
    <scope>NUCLEOTIDE SEQUENCE [LARGE SCALE GENOMIC DNA]</scope>
    <source>
        <strain evidence="10 11">JCM 16370</strain>
        <plasmid evidence="10 11">unnamed2</plasmid>
    </source>
</reference>
<sequence length="260" mass="27513">MRTVRQEGGQAKLTTEVGRVDEVNGPGKHCAAHPPTRGSVVLAESDPAVANELIAAAAQIGIETTWCRDGAEALLVVGAEIPNVLVIAAHTDTVDTPRISATVRSRSNLPILVGAAAGEEELARRALASGASAVITRPYDIGAIAPFALDANGNSATEPTVFTAGPIHVDRRGYETRVRGNFVQLTQRELELLVFLIEQRGSVASSEEISTAVWGHPAHTNTVAVHVKRLREKLGADPEHGEYIRTIRGAGYRLAPSICA</sequence>
<feature type="domain" description="Response regulatory" evidence="8">
    <location>
        <begin position="39"/>
        <end position="152"/>
    </location>
</feature>
<dbReference type="InterPro" id="IPR036388">
    <property type="entry name" value="WH-like_DNA-bd_sf"/>
</dbReference>
<dbReference type="SUPFAM" id="SSF46894">
    <property type="entry name" value="C-terminal effector domain of the bipartite response regulators"/>
    <property type="match status" value="1"/>
</dbReference>
<keyword evidence="3" id="KW-0805">Transcription regulation</keyword>
<dbReference type="CDD" id="cd00383">
    <property type="entry name" value="trans_reg_C"/>
    <property type="match status" value="1"/>
</dbReference>
<evidence type="ECO:0000256" key="1">
    <source>
        <dbReference type="ARBA" id="ARBA00022553"/>
    </source>
</evidence>
<proteinExistence type="predicted"/>
<dbReference type="PANTHER" id="PTHR48111">
    <property type="entry name" value="REGULATOR OF RPOS"/>
    <property type="match status" value="1"/>
</dbReference>
<dbReference type="SMART" id="SM00862">
    <property type="entry name" value="Trans_reg_C"/>
    <property type="match status" value="1"/>
</dbReference>
<dbReference type="Proteomes" id="UP000825367">
    <property type="component" value="Plasmid unnamed2"/>
</dbReference>
<dbReference type="PROSITE" id="PS51755">
    <property type="entry name" value="OMPR_PHOB"/>
    <property type="match status" value="1"/>
</dbReference>
<keyword evidence="5" id="KW-0804">Transcription</keyword>
<dbReference type="Gene3D" id="3.40.50.2300">
    <property type="match status" value="1"/>
</dbReference>
<evidence type="ECO:0000259" key="8">
    <source>
        <dbReference type="PROSITE" id="PS50110"/>
    </source>
</evidence>
<feature type="DNA-binding region" description="OmpR/PhoB-type" evidence="7">
    <location>
        <begin position="159"/>
        <end position="256"/>
    </location>
</feature>
<gene>
    <name evidence="10" type="ORF">K0O64_29725</name>
</gene>
<evidence type="ECO:0000256" key="7">
    <source>
        <dbReference type="PROSITE-ProRule" id="PRU01091"/>
    </source>
</evidence>
<dbReference type="PROSITE" id="PS50110">
    <property type="entry name" value="RESPONSE_REGULATORY"/>
    <property type="match status" value="1"/>
</dbReference>
<evidence type="ECO:0000313" key="11">
    <source>
        <dbReference type="Proteomes" id="UP000825367"/>
    </source>
</evidence>
<evidence type="ECO:0000256" key="5">
    <source>
        <dbReference type="ARBA" id="ARBA00023163"/>
    </source>
</evidence>
<dbReference type="Gene3D" id="1.10.10.10">
    <property type="entry name" value="Winged helix-like DNA-binding domain superfamily/Winged helix DNA-binding domain"/>
    <property type="match status" value="1"/>
</dbReference>
<evidence type="ECO:0000256" key="3">
    <source>
        <dbReference type="ARBA" id="ARBA00023015"/>
    </source>
</evidence>
<name>A0ABX8VRA3_9MYCO</name>
<keyword evidence="4 7" id="KW-0238">DNA-binding</keyword>
<dbReference type="CDD" id="cd00156">
    <property type="entry name" value="REC"/>
    <property type="match status" value="1"/>
</dbReference>